<reference evidence="11" key="1">
    <citation type="submission" date="2025-08" db="UniProtKB">
        <authorList>
            <consortium name="Ensembl"/>
        </authorList>
    </citation>
    <scope>IDENTIFICATION</scope>
</reference>
<evidence type="ECO:0000256" key="3">
    <source>
        <dbReference type="ARBA" id="ARBA00022514"/>
    </source>
</evidence>
<evidence type="ECO:0000256" key="6">
    <source>
        <dbReference type="ARBA" id="ARBA00023157"/>
    </source>
</evidence>
<accession>A0A8C1WQ16</accession>
<evidence type="ECO:0000313" key="12">
    <source>
        <dbReference type="Proteomes" id="UP000694700"/>
    </source>
</evidence>
<keyword evidence="4" id="KW-0964">Secreted</keyword>
<dbReference type="PANTHER" id="PTHR14356:SF2">
    <property type="entry name" value="INTERLEUKIN-21"/>
    <property type="match status" value="1"/>
</dbReference>
<keyword evidence="9" id="KW-0812">Transmembrane</keyword>
<dbReference type="AlphaFoldDB" id="A0A8C1WQ16"/>
<dbReference type="GO" id="GO:0006955">
    <property type="term" value="P:immune response"/>
    <property type="evidence" value="ECO:0007669"/>
    <property type="project" value="InterPro"/>
</dbReference>
<organism evidence="11 12">
    <name type="scientific">Cyprinus carpio</name>
    <name type="common">Common carp</name>
    <dbReference type="NCBI Taxonomy" id="7962"/>
    <lineage>
        <taxon>Eukaryota</taxon>
        <taxon>Metazoa</taxon>
        <taxon>Chordata</taxon>
        <taxon>Craniata</taxon>
        <taxon>Vertebrata</taxon>
        <taxon>Euteleostomi</taxon>
        <taxon>Actinopterygii</taxon>
        <taxon>Neopterygii</taxon>
        <taxon>Teleostei</taxon>
        <taxon>Ostariophysi</taxon>
        <taxon>Cypriniformes</taxon>
        <taxon>Cyprinidae</taxon>
        <taxon>Cyprininae</taxon>
        <taxon>Cyprinus</taxon>
    </lineage>
</organism>
<dbReference type="Ensembl" id="ENSCCRT00015071560.1">
    <property type="protein sequence ID" value="ENSCCRP00015069323.1"/>
    <property type="gene ID" value="ENSCCRG00015028094.1"/>
</dbReference>
<dbReference type="InterPro" id="IPR003443">
    <property type="entry name" value="IL-15/IL-21_fam"/>
</dbReference>
<evidence type="ECO:0000256" key="2">
    <source>
        <dbReference type="ARBA" id="ARBA00006050"/>
    </source>
</evidence>
<comment type="function">
    <text evidence="8">Cytokine with immunoregulatory activity. May promote the transition between innate and adaptive immunity. Induces the production of IgG(1) and IgG(3) in B-cells. Implicated in the generation and maintenance of T follicular helper (Tfh) cells and the formation of germinal-centers. Together with IL6, control the early generation of Tfh cells and are critical for an effective antibody response to acute viral infection. May play a role in proliferation and maturation of natural killer (NK) cells in synergy with IL15. May regulate proliferation of mature B- and T-cells in response to activating stimuli. In synergy with IL15 and IL18 stimulates interferon gamma production in T-cells and NK cells. During T-cell mediated immune response may inhibit dendritic cells (DC) activation and maturation.</text>
</comment>
<keyword evidence="6" id="KW-1015">Disulfide bond</keyword>
<evidence type="ECO:0000313" key="11">
    <source>
        <dbReference type="Ensembl" id="ENSCCRP00015069323.1"/>
    </source>
</evidence>
<dbReference type="Proteomes" id="UP000694700">
    <property type="component" value="Unplaced"/>
</dbReference>
<protein>
    <recommendedName>
        <fullName evidence="7">Interleukin-21</fullName>
    </recommendedName>
</protein>
<comment type="subcellular location">
    <subcellularLocation>
        <location evidence="1">Secreted</location>
    </subcellularLocation>
</comment>
<feature type="signal peptide" evidence="10">
    <location>
        <begin position="1"/>
        <end position="19"/>
    </location>
</feature>
<keyword evidence="9" id="KW-1133">Transmembrane helix</keyword>
<comment type="similarity">
    <text evidence="2">Belongs to the IL-15/IL-21 family.</text>
</comment>
<dbReference type="GO" id="GO:0005125">
    <property type="term" value="F:cytokine activity"/>
    <property type="evidence" value="ECO:0007669"/>
    <property type="project" value="UniProtKB-KW"/>
</dbReference>
<evidence type="ECO:0000256" key="1">
    <source>
        <dbReference type="ARBA" id="ARBA00004613"/>
    </source>
</evidence>
<evidence type="ECO:0000256" key="7">
    <source>
        <dbReference type="ARBA" id="ARBA00039957"/>
    </source>
</evidence>
<evidence type="ECO:0000256" key="9">
    <source>
        <dbReference type="SAM" id="Phobius"/>
    </source>
</evidence>
<feature type="transmembrane region" description="Helical" evidence="9">
    <location>
        <begin position="143"/>
        <end position="160"/>
    </location>
</feature>
<evidence type="ECO:0000256" key="8">
    <source>
        <dbReference type="ARBA" id="ARBA00045924"/>
    </source>
</evidence>
<evidence type="ECO:0000256" key="10">
    <source>
        <dbReference type="SAM" id="SignalP"/>
    </source>
</evidence>
<dbReference type="GO" id="GO:0005615">
    <property type="term" value="C:extracellular space"/>
    <property type="evidence" value="ECO:0007669"/>
    <property type="project" value="UniProtKB-KW"/>
</dbReference>
<keyword evidence="9" id="KW-0472">Membrane</keyword>
<sequence length="161" mass="18171">MKASVCFVFAVVCWIAAQAEVSPMILTLSKVMNELNNISKEMNKSTTLKSPTINDLEDCCVKSALGCFRSKVFHLSVPERKLKSLNIISRELHKSIIVNSVSSCKPEEIQKAQCKSCDSYKVVDSQTFVQNFQTLLQKVSSEISLNFFAFIFTYIYIYVCV</sequence>
<feature type="chain" id="PRO_5034939364" description="Interleukin-21" evidence="10">
    <location>
        <begin position="20"/>
        <end position="161"/>
    </location>
</feature>
<evidence type="ECO:0000256" key="5">
    <source>
        <dbReference type="ARBA" id="ARBA00022729"/>
    </source>
</evidence>
<dbReference type="SUPFAM" id="SSF47266">
    <property type="entry name" value="4-helical cytokines"/>
    <property type="match status" value="1"/>
</dbReference>
<dbReference type="GO" id="GO:0005126">
    <property type="term" value="F:cytokine receptor binding"/>
    <property type="evidence" value="ECO:0007669"/>
    <property type="project" value="InterPro"/>
</dbReference>
<name>A0A8C1WQ16_CYPCA</name>
<evidence type="ECO:0000256" key="4">
    <source>
        <dbReference type="ARBA" id="ARBA00022525"/>
    </source>
</evidence>
<keyword evidence="5 10" id="KW-0732">Signal</keyword>
<dbReference type="Gene3D" id="1.20.1250.70">
    <property type="entry name" value="Interleukin-15/Interleukin-21"/>
    <property type="match status" value="1"/>
</dbReference>
<keyword evidence="3" id="KW-0202">Cytokine</keyword>
<dbReference type="InterPro" id="IPR009079">
    <property type="entry name" value="4_helix_cytokine-like_core"/>
</dbReference>
<dbReference type="PANTHER" id="PTHR14356">
    <property type="entry name" value="INTERLEUKIN-15-RELATED"/>
    <property type="match status" value="1"/>
</dbReference>
<proteinExistence type="inferred from homology"/>